<dbReference type="GO" id="GO:0003700">
    <property type="term" value="F:DNA-binding transcription factor activity"/>
    <property type="evidence" value="ECO:0007669"/>
    <property type="project" value="InterPro"/>
</dbReference>
<evidence type="ECO:0000256" key="1">
    <source>
        <dbReference type="ARBA" id="ARBA00004123"/>
    </source>
</evidence>
<evidence type="ECO:0000259" key="8">
    <source>
        <dbReference type="PROSITE" id="PS51294"/>
    </source>
</evidence>
<dbReference type="InterPro" id="IPR001005">
    <property type="entry name" value="SANT/Myb"/>
</dbReference>
<dbReference type="NCBIfam" id="TIGR01557">
    <property type="entry name" value="myb_SHAQKYF"/>
    <property type="match status" value="1"/>
</dbReference>
<evidence type="ECO:0000256" key="4">
    <source>
        <dbReference type="ARBA" id="ARBA00023054"/>
    </source>
</evidence>
<dbReference type="Gene3D" id="1.10.10.60">
    <property type="entry name" value="Homeodomain-like"/>
    <property type="match status" value="1"/>
</dbReference>
<comment type="similarity">
    <text evidence="2">Belongs to the MYB-CC family.</text>
</comment>
<reference evidence="9" key="2">
    <citation type="submission" date="2017-06" db="EMBL/GenBank/DDBJ databases">
        <title>The pomegranate genome and the genomics of punicalagin biosynthesis.</title>
        <authorList>
            <person name="Xu C."/>
        </authorList>
    </citation>
    <scope>NUCLEOTIDE SEQUENCE [LARGE SCALE GENOMIC DNA]</scope>
    <source>
        <tissue evidence="9">Fresh leaf</tissue>
    </source>
</reference>
<sequence length="281" mass="31040">MYRGGGRGGHGYENGVVMTRDPKPRLRWTADLHDCFVDAVTKLGGPDKATPKSVLRLMGLKGLTLYHLKSHLQKYRLGQQSTKQNTVDRNKDDNGNSYSKFSSSGTSTSTSRHDHHQQGEKAISEALKCQIEVQQRLQEQLEVQRKLQMRIEAQGKYLQAILEKAQKSLTLDINSSSSAAHHQLADFSLAISTPCNNTEDHNAPANNNSNTSHGSSPFHIYGGKVQENNNQVVMKMMKVEEGGRGGGQMGLIHFDLNSKGTQEFLGVNGSNIARLEPKMLI</sequence>
<evidence type="ECO:0000313" key="10">
    <source>
        <dbReference type="Proteomes" id="UP000197138"/>
    </source>
</evidence>
<dbReference type="PROSITE" id="PS51294">
    <property type="entry name" value="HTH_MYB"/>
    <property type="match status" value="1"/>
</dbReference>
<dbReference type="InterPro" id="IPR046955">
    <property type="entry name" value="PHR1-like"/>
</dbReference>
<dbReference type="SUPFAM" id="SSF46689">
    <property type="entry name" value="Homeodomain-like"/>
    <property type="match status" value="1"/>
</dbReference>
<evidence type="ECO:0000256" key="3">
    <source>
        <dbReference type="ARBA" id="ARBA00023015"/>
    </source>
</evidence>
<organism evidence="9 10">
    <name type="scientific">Punica granatum</name>
    <name type="common">Pomegranate</name>
    <dbReference type="NCBI Taxonomy" id="22663"/>
    <lineage>
        <taxon>Eukaryota</taxon>
        <taxon>Viridiplantae</taxon>
        <taxon>Streptophyta</taxon>
        <taxon>Embryophyta</taxon>
        <taxon>Tracheophyta</taxon>
        <taxon>Spermatophyta</taxon>
        <taxon>Magnoliopsida</taxon>
        <taxon>eudicotyledons</taxon>
        <taxon>Gunneridae</taxon>
        <taxon>Pentapetalae</taxon>
        <taxon>rosids</taxon>
        <taxon>malvids</taxon>
        <taxon>Myrtales</taxon>
        <taxon>Lythraceae</taxon>
        <taxon>Punica</taxon>
    </lineage>
</organism>
<dbReference type="EMBL" id="MTKT01004950">
    <property type="protein sequence ID" value="OWM68532.1"/>
    <property type="molecule type" value="Genomic_DNA"/>
</dbReference>
<feature type="domain" description="HTH myb-type" evidence="8">
    <location>
        <begin position="20"/>
        <end position="80"/>
    </location>
</feature>
<evidence type="ECO:0000256" key="7">
    <source>
        <dbReference type="SAM" id="MobiDB-lite"/>
    </source>
</evidence>
<dbReference type="InterPro" id="IPR006447">
    <property type="entry name" value="Myb_dom_plants"/>
</dbReference>
<dbReference type="GO" id="GO:0003677">
    <property type="term" value="F:DNA binding"/>
    <property type="evidence" value="ECO:0007669"/>
    <property type="project" value="InterPro"/>
</dbReference>
<comment type="subcellular location">
    <subcellularLocation>
        <location evidence="1">Nucleus</location>
    </subcellularLocation>
</comment>
<evidence type="ECO:0000313" key="9">
    <source>
        <dbReference type="EMBL" id="OWM68532.1"/>
    </source>
</evidence>
<dbReference type="OrthoDB" id="551907at2759"/>
<keyword evidence="6" id="KW-0539">Nucleus</keyword>
<evidence type="ECO:0000256" key="6">
    <source>
        <dbReference type="ARBA" id="ARBA00023242"/>
    </source>
</evidence>
<keyword evidence="3" id="KW-0805">Transcription regulation</keyword>
<dbReference type="GO" id="GO:0005634">
    <property type="term" value="C:nucleus"/>
    <property type="evidence" value="ECO:0007669"/>
    <property type="project" value="UniProtKB-SubCell"/>
</dbReference>
<dbReference type="Proteomes" id="UP000515151">
    <property type="component" value="Chromosome 1"/>
</dbReference>
<dbReference type="InterPro" id="IPR025756">
    <property type="entry name" value="Myb_CC_LHEQLE"/>
</dbReference>
<feature type="compositionally biased region" description="Low complexity" evidence="7">
    <location>
        <begin position="97"/>
        <end position="110"/>
    </location>
</feature>
<keyword evidence="4" id="KW-0175">Coiled coil</keyword>
<dbReference type="PANTHER" id="PTHR31499">
    <property type="entry name" value="MYB FAMILY TRANSCRIPTION FACTOR PHL11"/>
    <property type="match status" value="1"/>
</dbReference>
<protein>
    <submittedName>
        <fullName evidence="12">Myb family transcription factor PHL11</fullName>
    </submittedName>
</protein>
<feature type="region of interest" description="Disordered" evidence="7">
    <location>
        <begin position="198"/>
        <end position="222"/>
    </location>
</feature>
<evidence type="ECO:0000256" key="2">
    <source>
        <dbReference type="ARBA" id="ARBA00006783"/>
    </source>
</evidence>
<reference evidence="12" key="4">
    <citation type="submission" date="2025-04" db="UniProtKB">
        <authorList>
            <consortium name="RefSeq"/>
        </authorList>
    </citation>
    <scope>IDENTIFICATION</scope>
    <source>
        <tissue evidence="12">Leaf</tissue>
    </source>
</reference>
<dbReference type="Proteomes" id="UP000197138">
    <property type="component" value="Unassembled WGS sequence"/>
</dbReference>
<proteinExistence type="inferred from homology"/>
<evidence type="ECO:0000313" key="12">
    <source>
        <dbReference type="RefSeq" id="XP_031399366.1"/>
    </source>
</evidence>
<reference evidence="11" key="3">
    <citation type="journal article" date="2020" name="Plant Biotechnol. J.">
        <title>The pomegranate (Punica granatum L.) draft genome dissects genetic divergence between soft- and hard-seeded cultivars.</title>
        <authorList>
            <person name="Luo X."/>
            <person name="Li H."/>
            <person name="Wu Z."/>
            <person name="Yao W."/>
            <person name="Zhao P."/>
            <person name="Cao D."/>
            <person name="Yu H."/>
            <person name="Li K."/>
            <person name="Poudel K."/>
            <person name="Zhao D."/>
            <person name="Zhang F."/>
            <person name="Xia X."/>
            <person name="Chen L."/>
            <person name="Wang Q."/>
            <person name="Jing D."/>
            <person name="Cao S."/>
        </authorList>
    </citation>
    <scope>NUCLEOTIDE SEQUENCE [LARGE SCALE GENOMIC DNA]</scope>
</reference>
<dbReference type="FunFam" id="1.10.10.60:FF:000002">
    <property type="entry name" value="Myb family transcription factor"/>
    <property type="match status" value="1"/>
</dbReference>
<keyword evidence="5" id="KW-0804">Transcription</keyword>
<reference evidence="10" key="1">
    <citation type="journal article" date="2017" name="Plant J.">
        <title>The pomegranate (Punica granatum L.) genome and the genomics of punicalagin biosynthesis.</title>
        <authorList>
            <person name="Qin G."/>
            <person name="Xu C."/>
            <person name="Ming R."/>
            <person name="Tang H."/>
            <person name="Guyot R."/>
            <person name="Kramer E.M."/>
            <person name="Hu Y."/>
            <person name="Yi X."/>
            <person name="Qi Y."/>
            <person name="Xu X."/>
            <person name="Gao Z."/>
            <person name="Pan H."/>
            <person name="Jian J."/>
            <person name="Tian Y."/>
            <person name="Yue Z."/>
            <person name="Xu Y."/>
        </authorList>
    </citation>
    <scope>NUCLEOTIDE SEQUENCE [LARGE SCALE GENOMIC DNA]</scope>
    <source>
        <strain evidence="10">cv. Dabenzi</strain>
    </source>
</reference>
<feature type="compositionally biased region" description="Polar residues" evidence="7">
    <location>
        <begin position="204"/>
        <end position="215"/>
    </location>
</feature>
<evidence type="ECO:0000313" key="11">
    <source>
        <dbReference type="Proteomes" id="UP000515151"/>
    </source>
</evidence>
<keyword evidence="11" id="KW-1185">Reference proteome</keyword>
<dbReference type="PANTHER" id="PTHR31499:SF23">
    <property type="entry name" value="MYB FAMILY TRANSCRIPTION FACTOR PHL11"/>
    <property type="match status" value="1"/>
</dbReference>
<dbReference type="GeneID" id="116209783"/>
<name>A0A218W8Y1_PUNGR</name>
<dbReference type="InterPro" id="IPR009057">
    <property type="entry name" value="Homeodomain-like_sf"/>
</dbReference>
<gene>
    <name evidence="12" type="primary">LOC116209783</name>
    <name evidence="9" type="ORF">CDL15_Pgr023497</name>
</gene>
<dbReference type="RefSeq" id="XP_031399366.1">
    <property type="nucleotide sequence ID" value="XM_031543506.1"/>
</dbReference>
<evidence type="ECO:0000256" key="5">
    <source>
        <dbReference type="ARBA" id="ARBA00023163"/>
    </source>
</evidence>
<dbReference type="Pfam" id="PF00249">
    <property type="entry name" value="Myb_DNA-binding"/>
    <property type="match status" value="1"/>
</dbReference>
<dbReference type="InterPro" id="IPR017930">
    <property type="entry name" value="Myb_dom"/>
</dbReference>
<accession>A0A218W8Y1</accession>
<feature type="region of interest" description="Disordered" evidence="7">
    <location>
        <begin position="76"/>
        <end position="121"/>
    </location>
</feature>
<dbReference type="AlphaFoldDB" id="A0A218W8Y1"/>
<dbReference type="Pfam" id="PF14379">
    <property type="entry name" value="Myb_CC_LHEQLE"/>
    <property type="match status" value="1"/>
</dbReference>